<name>A0A026VXB7_OOCBI</name>
<dbReference type="GO" id="GO:0003676">
    <property type="term" value="F:nucleic acid binding"/>
    <property type="evidence" value="ECO:0007669"/>
    <property type="project" value="InterPro"/>
</dbReference>
<dbReference type="AlphaFoldDB" id="A0A026VXB7"/>
<dbReference type="Gene3D" id="3.30.420.10">
    <property type="entry name" value="Ribonuclease H-like superfamily/Ribonuclease H"/>
    <property type="match status" value="1"/>
</dbReference>
<sequence length="144" mass="17340">MEKAWADIKEFRSEYIVPDELPRFYLLFDESLHSIIEVRKFWADNQVCVLSLPPHSPDLSPCDYFIFSKIRRKMSNQGLLNYISFAEVIIEIVEVICNENRKHWWKDLRERFVGKSIHELLQRAKKCKKLNGDYVQDYMIRRRG</sequence>
<dbReference type="EMBL" id="KK107622">
    <property type="protein sequence ID" value="EZA48448.1"/>
    <property type="molecule type" value="Genomic_DNA"/>
</dbReference>
<organism evidence="1 2">
    <name type="scientific">Ooceraea biroi</name>
    <name type="common">Clonal raider ant</name>
    <name type="synonym">Cerapachys biroi</name>
    <dbReference type="NCBI Taxonomy" id="2015173"/>
    <lineage>
        <taxon>Eukaryota</taxon>
        <taxon>Metazoa</taxon>
        <taxon>Ecdysozoa</taxon>
        <taxon>Arthropoda</taxon>
        <taxon>Hexapoda</taxon>
        <taxon>Insecta</taxon>
        <taxon>Pterygota</taxon>
        <taxon>Neoptera</taxon>
        <taxon>Endopterygota</taxon>
        <taxon>Hymenoptera</taxon>
        <taxon>Apocrita</taxon>
        <taxon>Aculeata</taxon>
        <taxon>Formicoidea</taxon>
        <taxon>Formicidae</taxon>
        <taxon>Dorylinae</taxon>
        <taxon>Ooceraea</taxon>
    </lineage>
</organism>
<keyword evidence="2" id="KW-1185">Reference proteome</keyword>
<evidence type="ECO:0000313" key="1">
    <source>
        <dbReference type="EMBL" id="EZA48448.1"/>
    </source>
</evidence>
<reference evidence="1 2" key="1">
    <citation type="journal article" date="2014" name="Curr. Biol.">
        <title>The genome of the clonal raider ant Cerapachys biroi.</title>
        <authorList>
            <person name="Oxley P.R."/>
            <person name="Ji L."/>
            <person name="Fetter-Pruneda I."/>
            <person name="McKenzie S.K."/>
            <person name="Li C."/>
            <person name="Hu H."/>
            <person name="Zhang G."/>
            <person name="Kronauer D.J."/>
        </authorList>
    </citation>
    <scope>NUCLEOTIDE SEQUENCE [LARGE SCALE GENOMIC DNA]</scope>
</reference>
<proteinExistence type="predicted"/>
<accession>A0A026VXB7</accession>
<dbReference type="Proteomes" id="UP000053097">
    <property type="component" value="Unassembled WGS sequence"/>
</dbReference>
<evidence type="ECO:0000313" key="2">
    <source>
        <dbReference type="Proteomes" id="UP000053097"/>
    </source>
</evidence>
<gene>
    <name evidence="1" type="ORF">X777_13747</name>
</gene>
<evidence type="ECO:0008006" key="3">
    <source>
        <dbReference type="Google" id="ProtNLM"/>
    </source>
</evidence>
<dbReference type="InterPro" id="IPR036397">
    <property type="entry name" value="RNaseH_sf"/>
</dbReference>
<protein>
    <recommendedName>
        <fullName evidence="3">DDE-1 domain-containing protein</fullName>
    </recommendedName>
</protein>